<proteinExistence type="predicted"/>
<name>A0ABN0Y8M0_9ACTN</name>
<accession>A0ABN0Y8M0</accession>
<comment type="caution">
    <text evidence="1">The sequence shown here is derived from an EMBL/GenBank/DDBJ whole genome shotgun (WGS) entry which is preliminary data.</text>
</comment>
<protein>
    <submittedName>
        <fullName evidence="1">Uncharacterized protein</fullName>
    </submittedName>
</protein>
<reference evidence="1 2" key="1">
    <citation type="journal article" date="2019" name="Int. J. Syst. Evol. Microbiol.">
        <title>The Global Catalogue of Microorganisms (GCM) 10K type strain sequencing project: providing services to taxonomists for standard genome sequencing and annotation.</title>
        <authorList>
            <consortium name="The Broad Institute Genomics Platform"/>
            <consortium name="The Broad Institute Genome Sequencing Center for Infectious Disease"/>
            <person name="Wu L."/>
            <person name="Ma J."/>
        </authorList>
    </citation>
    <scope>NUCLEOTIDE SEQUENCE [LARGE SCALE GENOMIC DNA]</scope>
    <source>
        <strain evidence="1 2">JCM 4788</strain>
    </source>
</reference>
<keyword evidence="2" id="KW-1185">Reference proteome</keyword>
<evidence type="ECO:0000313" key="1">
    <source>
        <dbReference type="EMBL" id="GAA0387148.1"/>
    </source>
</evidence>
<organism evidence="1 2">
    <name type="scientific">Streptomyces luteireticuli</name>
    <dbReference type="NCBI Taxonomy" id="173858"/>
    <lineage>
        <taxon>Bacteria</taxon>
        <taxon>Bacillati</taxon>
        <taxon>Actinomycetota</taxon>
        <taxon>Actinomycetes</taxon>
        <taxon>Kitasatosporales</taxon>
        <taxon>Streptomycetaceae</taxon>
        <taxon>Streptomyces</taxon>
    </lineage>
</organism>
<dbReference type="EMBL" id="BAAABX010000005">
    <property type="protein sequence ID" value="GAA0387148.1"/>
    <property type="molecule type" value="Genomic_DNA"/>
</dbReference>
<evidence type="ECO:0000313" key="2">
    <source>
        <dbReference type="Proteomes" id="UP001500879"/>
    </source>
</evidence>
<sequence length="78" mass="8421">MDRDPEPEERPRGKKLRSVRQLIISEGEVSAQEQLGDAGEQVHREVEEVRHIPGPPFHCLWGDSGGTVGGSAGVVPPA</sequence>
<gene>
    <name evidence="1" type="ORF">GCM10010357_04910</name>
</gene>
<dbReference type="Proteomes" id="UP001500879">
    <property type="component" value="Unassembled WGS sequence"/>
</dbReference>